<reference evidence="7" key="1">
    <citation type="journal article" date="2014" name="Genome Announc.">
        <title>Draft Genome Sequence of Marine Flavobacterium Jejuia pallidilutea Strain 11shimoA1 and Pigmentation Mutants.</title>
        <authorList>
            <person name="Takatani N."/>
            <person name="Nakanishi M."/>
            <person name="Meirelles P."/>
            <person name="Mino S."/>
            <person name="Suda W."/>
            <person name="Oshima K."/>
            <person name="Hattori M."/>
            <person name="Ohkuma M."/>
            <person name="Hosokawa M."/>
            <person name="Miyashita K."/>
            <person name="Thompson F.L."/>
            <person name="Niwa A."/>
            <person name="Sawabe T."/>
            <person name="Sawabe T."/>
        </authorList>
    </citation>
    <scope>NUCLEOTIDE SEQUENCE [LARGE SCALE GENOMIC DNA]</scope>
    <source>
        <strain evidence="7">JCM 19538</strain>
    </source>
</reference>
<evidence type="ECO:0000256" key="2">
    <source>
        <dbReference type="ARBA" id="ARBA00023157"/>
    </source>
</evidence>
<accession>A0A098LRU0</accession>
<evidence type="ECO:0000256" key="4">
    <source>
        <dbReference type="SAM" id="SignalP"/>
    </source>
</evidence>
<dbReference type="Gene3D" id="2.60.40.10">
    <property type="entry name" value="Immunoglobulins"/>
    <property type="match status" value="1"/>
</dbReference>
<feature type="compositionally biased region" description="Polar residues" evidence="3">
    <location>
        <begin position="647"/>
        <end position="658"/>
    </location>
</feature>
<dbReference type="EMBL" id="BBNY01000015">
    <property type="protein sequence ID" value="GAL89610.1"/>
    <property type="molecule type" value="Genomic_DNA"/>
</dbReference>
<dbReference type="InterPro" id="IPR000998">
    <property type="entry name" value="MAM_dom"/>
</dbReference>
<dbReference type="OrthoDB" id="2582440at2"/>
<comment type="caution">
    <text evidence="6">The sequence shown here is derived from an EMBL/GenBank/DDBJ whole genome shotgun (WGS) entry which is preliminary data.</text>
</comment>
<gene>
    <name evidence="6" type="ORF">JCM19538_592</name>
</gene>
<dbReference type="InterPro" id="IPR013783">
    <property type="entry name" value="Ig-like_fold"/>
</dbReference>
<dbReference type="GO" id="GO:0005975">
    <property type="term" value="P:carbohydrate metabolic process"/>
    <property type="evidence" value="ECO:0007669"/>
    <property type="project" value="UniProtKB-ARBA"/>
</dbReference>
<feature type="signal peptide" evidence="4">
    <location>
        <begin position="1"/>
        <end position="25"/>
    </location>
</feature>
<evidence type="ECO:0000259" key="5">
    <source>
        <dbReference type="PROSITE" id="PS50060"/>
    </source>
</evidence>
<dbReference type="NCBIfam" id="TIGR04183">
    <property type="entry name" value="Por_Secre_tail"/>
    <property type="match status" value="1"/>
</dbReference>
<dbReference type="GO" id="GO:0004553">
    <property type="term" value="F:hydrolase activity, hydrolyzing O-glycosyl compounds"/>
    <property type="evidence" value="ECO:0007669"/>
    <property type="project" value="UniProtKB-ARBA"/>
</dbReference>
<dbReference type="SUPFAM" id="SSF49899">
    <property type="entry name" value="Concanavalin A-like lectins/glucanases"/>
    <property type="match status" value="1"/>
</dbReference>
<feature type="region of interest" description="Disordered" evidence="3">
    <location>
        <begin position="644"/>
        <end position="680"/>
    </location>
</feature>
<keyword evidence="1 4" id="KW-0732">Signal</keyword>
<protein>
    <submittedName>
        <fullName evidence="6">Internalin putative</fullName>
    </submittedName>
</protein>
<dbReference type="RefSeq" id="WP_052512427.1">
    <property type="nucleotide sequence ID" value="NZ_BBNY01000015.1"/>
</dbReference>
<proteinExistence type="predicted"/>
<evidence type="ECO:0000313" key="7">
    <source>
        <dbReference type="Proteomes" id="UP000030184"/>
    </source>
</evidence>
<dbReference type="InterPro" id="IPR013320">
    <property type="entry name" value="ConA-like_dom_sf"/>
</dbReference>
<dbReference type="InterPro" id="IPR026444">
    <property type="entry name" value="Secre_tail"/>
</dbReference>
<keyword evidence="2" id="KW-1015">Disulfide bond</keyword>
<dbReference type="Gene3D" id="2.60.120.200">
    <property type="match status" value="2"/>
</dbReference>
<name>A0A098LRU0_9FLAO</name>
<dbReference type="Pfam" id="PF13385">
    <property type="entry name" value="Laminin_G_3"/>
    <property type="match status" value="1"/>
</dbReference>
<feature type="domain" description="MAM" evidence="5">
    <location>
        <begin position="507"/>
        <end position="560"/>
    </location>
</feature>
<dbReference type="Proteomes" id="UP000030184">
    <property type="component" value="Unassembled WGS sequence"/>
</dbReference>
<evidence type="ECO:0000313" key="6">
    <source>
        <dbReference type="EMBL" id="GAL89610.1"/>
    </source>
</evidence>
<dbReference type="NCBIfam" id="NF012200">
    <property type="entry name" value="choice_anch_D"/>
    <property type="match status" value="1"/>
</dbReference>
<organism evidence="6 7">
    <name type="scientific">Jejuia pallidilutea</name>
    <dbReference type="NCBI Taxonomy" id="504487"/>
    <lineage>
        <taxon>Bacteria</taxon>
        <taxon>Pseudomonadati</taxon>
        <taxon>Bacteroidota</taxon>
        <taxon>Flavobacteriia</taxon>
        <taxon>Flavobacteriales</taxon>
        <taxon>Flavobacteriaceae</taxon>
        <taxon>Jejuia</taxon>
    </lineage>
</organism>
<dbReference type="SMART" id="SM00560">
    <property type="entry name" value="LamGL"/>
    <property type="match status" value="1"/>
</dbReference>
<dbReference type="PROSITE" id="PS50060">
    <property type="entry name" value="MAM_2"/>
    <property type="match status" value="1"/>
</dbReference>
<feature type="chain" id="PRO_5001945345" evidence="4">
    <location>
        <begin position="26"/>
        <end position="1633"/>
    </location>
</feature>
<dbReference type="InterPro" id="IPR006558">
    <property type="entry name" value="LamG-like"/>
</dbReference>
<dbReference type="GO" id="GO:0016020">
    <property type="term" value="C:membrane"/>
    <property type="evidence" value="ECO:0007669"/>
    <property type="project" value="InterPro"/>
</dbReference>
<keyword evidence="7" id="KW-1185">Reference proteome</keyword>
<sequence>MKTYVPKNWLFAAYFCVVTSLSVFSQTIVSYDFETGLQGWIDGGSDSGLNTNSVYACNSSQSLYSKDDEALNNLTTSPSLNLSAYSSIDFSFCFIGYRLDTGEGFSVEYFNGTSWSTLKTYVLGTDFASNNVPYEFYLTVNSGLSSNSSFRFSSTANENNEYCYFDDVFVKVSAPEIDVRGNNISITNGDNTPAISDHTSYGTANAGTLITRTYTIYNKGGSNLNISNISLSNTTDFSIIPPYYASPVLPSTGTTTFSIQFNSLTLGTKTCTVTIANNDSDEASYQFDIDARAEQNFFDSDNDGILDNEDIDDDNDGIADGTEELACKTSITATTTNYKFLNETFGEGHRTTINTTYNAETTYCYEDGTVGAPTTECPSLGSMDLGDGEYTVYYKAADGDGTNDTPNGEVASWADAYWYTGEDHTPGDTDGRMAMFNASYDPGTFYTATIIGALPNVPITYSFWVLNLDTTTAPGIATRLRPNILVEFRDVNNNVLASITTGDIPPSINGDPANSWHQFTASLTFSVSEFYVYFINNEVGGGGNDLAIDDIVISQTLCDTDSDGVADVFDLDSDNDGIPDVVEAGLGNLSEGKATLTGVTSWVDTNLNGMHDASESNTVPDSDGDGIPNYLDLDSDNDTIFDVDESGATNTGDSNYQNGDGDITGNGVGDGTDTDAVRETDIDSDGVIEYFTDGILDIYDFFEGGTMATAYGNSNQGSTGSGWEYFVVDSDNDGTPNYLDTTSNGTSYDISHTLYSNLDADNNGIIDDTNDADGDGIVDLFDTDDTAFGSPRLLDRKLHLFFDGRNDYASEAPVINGWDEASMMCWIKIDPSATGDQIIIGQNVFYIQLNSDKTITAFADGYSISSSNPVNTGIWTHISATYSCDCVDGEFKLYINGLEVASTTTNSGVLPSDTSNFTLGKTPDINSKYYKGYMDEVRVFNKTLSTNEIHKMVHQEIENNSGIVRGSVIPLNITDFVDASTITPLNWSNLIRYYKLDRYNGNIIDDLTTPSIDISSGARIYNSKIIDVQSAPLPYTTVASASGNWSNPSNWEHGSVWDIHSTPPNCAIVHIKGNLETSSSMSSVGLILDSGSTLTVNGDSGLTNSWYLKLDGKIDLEGESQLIQTEDSTLDPTSAGTLEKDQQGTADTFTYNYWSSPVGKRNNSTNNNDFNVTDVFSNVNFLSSGYNGSASPLGIADYWIWKFSNRLSDDYASWQHVRQSGTLKVGEGFTMKGPGSGAINDEQNYILEGKPNNGNINLNISAGNDYLVGNPYPSAIDAEQFILDNGATIAGPGSTTGTLYFWEHWGGGSHIANEYQGGYATYSLAGGVPAAAIGTNDPDVASGGTPTKIPGRYIPVGQGFFVTAETGGTIKFNNAQRVFQIEDGTNSSFLKSNTSKTSSKNQMPNIKDSRLKLRIGFNSVNTIRRQLLLTVDQNASNGIDWGYDSKYIDTQIDDMYWLINNEKYVIQAIDTITEQTIIPLGVHTKKAGLNSFTIDDLQNAPNTINIYLHDKELGMYHNLRNSDYETNLSAGEHLNRFEITFTTQTLNNETFETANTIEVFYSNEKESIIINNPEFKLIKAVEMFNILGQSLFNLNTNSSKSHVEYRIPRNISGNYILNIETEIGKISKKIVIK</sequence>
<evidence type="ECO:0000256" key="3">
    <source>
        <dbReference type="SAM" id="MobiDB-lite"/>
    </source>
</evidence>
<evidence type="ECO:0000256" key="1">
    <source>
        <dbReference type="ARBA" id="ARBA00022729"/>
    </source>
</evidence>